<gene>
    <name evidence="8" type="ORF">VPK24_15305</name>
</gene>
<keyword evidence="4 6" id="KW-0602">Photosynthesis</keyword>
<evidence type="ECO:0000313" key="9">
    <source>
        <dbReference type="Proteomes" id="UP001604335"/>
    </source>
</evidence>
<comment type="function">
    <text evidence="1 6">PsaD can form complexes with ferredoxin and ferredoxin-oxidoreductase in photosystem I (PS I) reaction center.</text>
</comment>
<dbReference type="SUPFAM" id="SSF64234">
    <property type="entry name" value="Photosystem I subunit PsaD"/>
    <property type="match status" value="1"/>
</dbReference>
<dbReference type="InterPro" id="IPR003685">
    <property type="entry name" value="PsaD"/>
</dbReference>
<feature type="compositionally biased region" description="Polar residues" evidence="7">
    <location>
        <begin position="1"/>
        <end position="16"/>
    </location>
</feature>
<feature type="region of interest" description="Disordered" evidence="7">
    <location>
        <begin position="1"/>
        <end position="26"/>
    </location>
</feature>
<evidence type="ECO:0000256" key="7">
    <source>
        <dbReference type="SAM" id="MobiDB-lite"/>
    </source>
</evidence>
<evidence type="ECO:0000256" key="1">
    <source>
        <dbReference type="ARBA" id="ARBA00002640"/>
    </source>
</evidence>
<dbReference type="Proteomes" id="UP001604335">
    <property type="component" value="Unassembled WGS sequence"/>
</dbReference>
<evidence type="ECO:0000256" key="4">
    <source>
        <dbReference type="ARBA" id="ARBA00022531"/>
    </source>
</evidence>
<organism evidence="8 9">
    <name type="scientific">Limnothrix redekei LRLZ20PSL1</name>
    <dbReference type="NCBI Taxonomy" id="3112953"/>
    <lineage>
        <taxon>Bacteria</taxon>
        <taxon>Bacillati</taxon>
        <taxon>Cyanobacteriota</taxon>
        <taxon>Cyanophyceae</taxon>
        <taxon>Pseudanabaenales</taxon>
        <taxon>Pseudanabaenaceae</taxon>
        <taxon>Limnothrix</taxon>
    </lineage>
</organism>
<dbReference type="RefSeq" id="WP_393014672.1">
    <property type="nucleotide sequence ID" value="NZ_JAZAQF010000086.1"/>
</dbReference>
<reference evidence="9" key="1">
    <citation type="journal article" date="2024" name="Algal Res.">
        <title>Biochemical, toxicological and genomic investigation of a high-biomass producing Limnothrix strain isolated from Italian shallow drinking water reservoir.</title>
        <authorList>
            <person name="Simonazzi M."/>
            <person name="Shishido T.K."/>
            <person name="Delbaje E."/>
            <person name="Wahlsten M."/>
            <person name="Fewer D.P."/>
            <person name="Sivonen K."/>
            <person name="Pezzolesi L."/>
            <person name="Pistocchi R."/>
        </authorList>
    </citation>
    <scope>NUCLEOTIDE SEQUENCE [LARGE SCALE GENOMIC DNA]</scope>
    <source>
        <strain evidence="9">LRLZ20PSL1</strain>
    </source>
</reference>
<proteinExistence type="inferred from homology"/>
<evidence type="ECO:0000256" key="5">
    <source>
        <dbReference type="ARBA" id="ARBA00022836"/>
    </source>
</evidence>
<dbReference type="PANTHER" id="PTHR31982:SF5">
    <property type="entry name" value="PHOTOSYSTEM I REACTION CENTER SUBUNIT II, CHLOROPLASTIC"/>
    <property type="match status" value="1"/>
</dbReference>
<dbReference type="Pfam" id="PF02531">
    <property type="entry name" value="PsaD"/>
    <property type="match status" value="1"/>
</dbReference>
<comment type="caution">
    <text evidence="8">The sequence shown here is derived from an EMBL/GenBank/DDBJ whole genome shotgun (WGS) entry which is preliminary data.</text>
</comment>
<keyword evidence="9" id="KW-1185">Reference proteome</keyword>
<comment type="similarity">
    <text evidence="2 6">Belongs to the PsaD family.</text>
</comment>
<dbReference type="EMBL" id="JAZAQF010000086">
    <property type="protein sequence ID" value="MFG3819009.1"/>
    <property type="molecule type" value="Genomic_DNA"/>
</dbReference>
<evidence type="ECO:0000256" key="2">
    <source>
        <dbReference type="ARBA" id="ARBA00009926"/>
    </source>
</evidence>
<evidence type="ECO:0000256" key="6">
    <source>
        <dbReference type="RuleBase" id="RU368104"/>
    </source>
</evidence>
<dbReference type="PANTHER" id="PTHR31982">
    <property type="entry name" value="PHOTOSYSTEM I REACTION CENTER SUBUNIT II-1, CHLOROPLASTIC-RELATED"/>
    <property type="match status" value="1"/>
</dbReference>
<dbReference type="Gene3D" id="3.30.1470.10">
    <property type="entry name" value="Photosystem I PsaD, reaction center subunit II"/>
    <property type="match status" value="1"/>
</dbReference>
<name>A0ABW7CFI6_9CYAN</name>
<evidence type="ECO:0000256" key="3">
    <source>
        <dbReference type="ARBA" id="ARBA00019814"/>
    </source>
</evidence>
<feature type="region of interest" description="Disordered" evidence="7">
    <location>
        <begin position="120"/>
        <end position="149"/>
    </location>
</feature>
<sequence>MSENPTPETSGLTGQTPKFGGSTGGLLSKANVEEKYAITWTSTKEQVFEMPTGGAAVMNAGENLLFLARKEQCIALGKQLRTKFKPKIEDYKVYRIYPNGEQEFIHPADGTFPEKVNAGRDFNGKKDRRIGENPQPATVKFSGKETYEV</sequence>
<protein>
    <recommendedName>
        <fullName evidence="3 6">Photosystem I reaction center subunit II</fullName>
    </recommendedName>
</protein>
<feature type="compositionally biased region" description="Basic and acidic residues" evidence="7">
    <location>
        <begin position="122"/>
        <end position="131"/>
    </location>
</feature>
<accession>A0ABW7CFI6</accession>
<dbReference type="InterPro" id="IPR036579">
    <property type="entry name" value="PsaD_sf"/>
</dbReference>
<keyword evidence="5 6" id="KW-0603">Photosystem I</keyword>
<evidence type="ECO:0000313" key="8">
    <source>
        <dbReference type="EMBL" id="MFG3819009.1"/>
    </source>
</evidence>
<comment type="subcellular location">
    <subcellularLocation>
        <location evidence="6">Cellular thylakoid membrane</location>
        <topology evidence="6">Peripheral membrane protein</topology>
        <orientation evidence="6">Cytoplasmic side</orientation>
    </subcellularLocation>
</comment>
<keyword evidence="6" id="KW-0793">Thylakoid</keyword>